<protein>
    <submittedName>
        <fullName evidence="2">Putative RNA-binding Zn ribbon-like protein</fullName>
    </submittedName>
</protein>
<evidence type="ECO:0000313" key="2">
    <source>
        <dbReference type="EMBL" id="MBA2895012.1"/>
    </source>
</evidence>
<dbReference type="PANTHER" id="PTHR35525">
    <property type="entry name" value="BLL6575 PROTEIN"/>
    <property type="match status" value="1"/>
</dbReference>
<accession>A0A7W0HTJ3</accession>
<dbReference type="Pfam" id="PF11706">
    <property type="entry name" value="zf-CGNR"/>
    <property type="match status" value="1"/>
</dbReference>
<dbReference type="Proteomes" id="UP000530928">
    <property type="component" value="Unassembled WGS sequence"/>
</dbReference>
<dbReference type="InterPro" id="IPR021005">
    <property type="entry name" value="Znf_CGNR"/>
</dbReference>
<evidence type="ECO:0000313" key="3">
    <source>
        <dbReference type="Proteomes" id="UP000530928"/>
    </source>
</evidence>
<dbReference type="InterPro" id="IPR023286">
    <property type="entry name" value="ABATE_dom_sf"/>
</dbReference>
<name>A0A7W0HTJ3_9ACTN</name>
<keyword evidence="3" id="KW-1185">Reference proteome</keyword>
<comment type="caution">
    <text evidence="2">The sequence shown here is derived from an EMBL/GenBank/DDBJ whole genome shotgun (WGS) entry which is preliminary data.</text>
</comment>
<dbReference type="SUPFAM" id="SSF160904">
    <property type="entry name" value="Jann2411-like"/>
    <property type="match status" value="1"/>
</dbReference>
<dbReference type="AlphaFoldDB" id="A0A7W0HTJ3"/>
<dbReference type="RefSeq" id="WP_181613712.1">
    <property type="nucleotide sequence ID" value="NZ_BAABAM010000004.1"/>
</dbReference>
<gene>
    <name evidence="2" type="ORF">HNR30_006384</name>
</gene>
<feature type="domain" description="Zinc finger CGNR" evidence="1">
    <location>
        <begin position="126"/>
        <end position="163"/>
    </location>
</feature>
<dbReference type="Gene3D" id="1.10.3300.10">
    <property type="entry name" value="Jann2411-like domain"/>
    <property type="match status" value="1"/>
</dbReference>
<organism evidence="2 3">
    <name type="scientific">Nonomuraea soli</name>
    <dbReference type="NCBI Taxonomy" id="1032476"/>
    <lineage>
        <taxon>Bacteria</taxon>
        <taxon>Bacillati</taxon>
        <taxon>Actinomycetota</taxon>
        <taxon>Actinomycetes</taxon>
        <taxon>Streptosporangiales</taxon>
        <taxon>Streptosporangiaceae</taxon>
        <taxon>Nonomuraea</taxon>
    </lineage>
</organism>
<reference evidence="2 3" key="1">
    <citation type="submission" date="2020-07" db="EMBL/GenBank/DDBJ databases">
        <title>Genomic Encyclopedia of Type Strains, Phase IV (KMG-IV): sequencing the most valuable type-strain genomes for metagenomic binning, comparative biology and taxonomic classification.</title>
        <authorList>
            <person name="Goeker M."/>
        </authorList>
    </citation>
    <scope>NUCLEOTIDE SEQUENCE [LARGE SCALE GENOMIC DNA]</scope>
    <source>
        <strain evidence="2 3">DSM 45533</strain>
    </source>
</reference>
<dbReference type="EMBL" id="JACDUR010000006">
    <property type="protein sequence ID" value="MBA2895012.1"/>
    <property type="molecule type" value="Genomic_DNA"/>
</dbReference>
<proteinExistence type="predicted"/>
<sequence length="167" mass="17858">MASRAADLCRALLADDDPARVEDTLIRYGEAAPILITPGDVAEMREAARRLLAVFAASRLDEAARLLNDLLAGCARPPRLTDHGGTTGWHVHVDTEDAGWGQWFLSSSAMALALLLSEQQRLPGGLCASAACRLPYVDLGGGSARRYCSSRCATRERVAAHRAASRS</sequence>
<dbReference type="InterPro" id="IPR010852">
    <property type="entry name" value="ABATE"/>
</dbReference>
<dbReference type="PANTHER" id="PTHR35525:SF3">
    <property type="entry name" value="BLL6575 PROTEIN"/>
    <property type="match status" value="1"/>
</dbReference>
<dbReference type="Pfam" id="PF07336">
    <property type="entry name" value="ABATE"/>
    <property type="match status" value="1"/>
</dbReference>
<evidence type="ECO:0000259" key="1">
    <source>
        <dbReference type="Pfam" id="PF11706"/>
    </source>
</evidence>